<evidence type="ECO:0000313" key="1">
    <source>
        <dbReference type="EMBL" id="MUB66410.1"/>
    </source>
</evidence>
<evidence type="ECO:0000313" key="2">
    <source>
        <dbReference type="EMBL" id="RGJ00321.1"/>
    </source>
</evidence>
<dbReference type="Proteomes" id="UP000434223">
    <property type="component" value="Unassembled WGS sequence"/>
</dbReference>
<dbReference type="Proteomes" id="UP000263014">
    <property type="component" value="Unassembled WGS sequence"/>
</dbReference>
<name>A0A174SPA1_9FIRM</name>
<evidence type="ECO:0000313" key="6">
    <source>
        <dbReference type="Proteomes" id="UP000434223"/>
    </source>
</evidence>
<accession>A0A174SPA1</accession>
<evidence type="ECO:0000313" key="4">
    <source>
        <dbReference type="Proteomes" id="UP000261257"/>
    </source>
</evidence>
<sequence>MYNPHTVEQYHIYSYLKEKFYLEYCLLSPLSRSSMLIEDMAGGKAAFGYENGAVREIALPPPPDPEQVKAFLKGFQALEPKPCLTDFEGITRWWLDHPNPLTYQQALGLTDDLYRHVLTYPLIDDKMARSIVAKGLVTEKEFFDIRLWYRNGHVMTCWLGQLGLDGTGNIYGLSFKYREPDEQKFEFYLLDDYYCFMNHITPAPSGNTDI</sequence>
<dbReference type="EMBL" id="QSSQ01000014">
    <property type="protein sequence ID" value="RGM03426.1"/>
    <property type="molecule type" value="Genomic_DNA"/>
</dbReference>
<dbReference type="EMBL" id="QSON01000011">
    <property type="protein sequence ID" value="RGJ00321.1"/>
    <property type="molecule type" value="Genomic_DNA"/>
</dbReference>
<comment type="caution">
    <text evidence="1">The sequence shown here is derived from an EMBL/GenBank/DDBJ whole genome shotgun (WGS) entry which is preliminary data.</text>
</comment>
<protein>
    <submittedName>
        <fullName evidence="1">Uncharacterized protein</fullName>
    </submittedName>
</protein>
<evidence type="ECO:0000313" key="5">
    <source>
        <dbReference type="Proteomes" id="UP000263014"/>
    </source>
</evidence>
<evidence type="ECO:0000313" key="3">
    <source>
        <dbReference type="EMBL" id="RGM03426.1"/>
    </source>
</evidence>
<dbReference type="Proteomes" id="UP000261257">
    <property type="component" value="Unassembled WGS sequence"/>
</dbReference>
<gene>
    <name evidence="3" type="ORF">DXC39_15505</name>
    <name evidence="2" type="ORF">DXD79_21095</name>
    <name evidence="1" type="ORF">GNE07_25660</name>
</gene>
<reference evidence="1 6" key="2">
    <citation type="submission" date="2019-09" db="EMBL/GenBank/DDBJ databases">
        <title>Draft genome sequencing of Hungatella hathewayi 123Y-2.</title>
        <authorList>
            <person name="Lv Q."/>
            <person name="Li S."/>
        </authorList>
    </citation>
    <scope>NUCLEOTIDE SEQUENCE [LARGE SCALE GENOMIC DNA]</scope>
    <source>
        <strain evidence="1 6">123Y-2</strain>
    </source>
</reference>
<proteinExistence type="predicted"/>
<dbReference type="AlphaFoldDB" id="A0A174SPA1"/>
<organism evidence="1 6">
    <name type="scientific">Hungatella hathewayi</name>
    <dbReference type="NCBI Taxonomy" id="154046"/>
    <lineage>
        <taxon>Bacteria</taxon>
        <taxon>Bacillati</taxon>
        <taxon>Bacillota</taxon>
        <taxon>Clostridia</taxon>
        <taxon>Lachnospirales</taxon>
        <taxon>Lachnospiraceae</taxon>
        <taxon>Hungatella</taxon>
    </lineage>
</organism>
<dbReference type="RefSeq" id="WP_055650205.1">
    <property type="nucleotide sequence ID" value="NZ_CABJBJ010000033.1"/>
</dbReference>
<dbReference type="EMBL" id="WNME01000025">
    <property type="protein sequence ID" value="MUB66410.1"/>
    <property type="molecule type" value="Genomic_DNA"/>
</dbReference>
<reference evidence="4 5" key="1">
    <citation type="submission" date="2018-08" db="EMBL/GenBank/DDBJ databases">
        <title>A genome reference for cultivated species of the human gut microbiota.</title>
        <authorList>
            <person name="Zou Y."/>
            <person name="Xue W."/>
            <person name="Luo G."/>
        </authorList>
    </citation>
    <scope>NUCLEOTIDE SEQUENCE [LARGE SCALE GENOMIC DNA]</scope>
    <source>
        <strain evidence="3 4">TF05-11AC</strain>
        <strain evidence="2 5">TM09-12</strain>
    </source>
</reference>
<dbReference type="OrthoDB" id="1904705at2"/>